<name>A0ABV9KKS6_9RHOB</name>
<dbReference type="SUPFAM" id="SSF47473">
    <property type="entry name" value="EF-hand"/>
    <property type="match status" value="1"/>
</dbReference>
<evidence type="ECO:0000313" key="5">
    <source>
        <dbReference type="Proteomes" id="UP001595973"/>
    </source>
</evidence>
<feature type="compositionally biased region" description="Low complexity" evidence="1">
    <location>
        <begin position="165"/>
        <end position="180"/>
    </location>
</feature>
<accession>A0ABV9KKS6</accession>
<organism evidence="4 5">
    <name type="scientific">Seohaeicola nanhaiensis</name>
    <dbReference type="NCBI Taxonomy" id="1387282"/>
    <lineage>
        <taxon>Bacteria</taxon>
        <taxon>Pseudomonadati</taxon>
        <taxon>Pseudomonadota</taxon>
        <taxon>Alphaproteobacteria</taxon>
        <taxon>Rhodobacterales</taxon>
        <taxon>Roseobacteraceae</taxon>
        <taxon>Seohaeicola</taxon>
    </lineage>
</organism>
<sequence length="180" mass="19036">MKSITTIATAIALSLVSPALALAESHHGHNAPPDAQKGGDPMQGKGAMMKDMMGMMMPMMMQMHRQMHGGSEGGGMAMMDGDLMRMMMGSGAGGDPMSMMQSRLSEFDADGDGTLSLSEFETLHSAMIRETMVDRFQHLDADGDGRITADEMGAPAKRMEMRGTMPDGSGMMGGQPPSGN</sequence>
<protein>
    <submittedName>
        <fullName evidence="4">EF-hand domain-containing protein</fullName>
    </submittedName>
</protein>
<dbReference type="InterPro" id="IPR002048">
    <property type="entry name" value="EF_hand_dom"/>
</dbReference>
<evidence type="ECO:0000313" key="4">
    <source>
        <dbReference type="EMBL" id="MFC4670770.1"/>
    </source>
</evidence>
<dbReference type="EMBL" id="JBHSGI010000029">
    <property type="protein sequence ID" value="MFC4670770.1"/>
    <property type="molecule type" value="Genomic_DNA"/>
</dbReference>
<dbReference type="PROSITE" id="PS00018">
    <property type="entry name" value="EF_HAND_1"/>
    <property type="match status" value="2"/>
</dbReference>
<dbReference type="InterPro" id="IPR011992">
    <property type="entry name" value="EF-hand-dom_pair"/>
</dbReference>
<keyword evidence="2" id="KW-0732">Signal</keyword>
<dbReference type="InterPro" id="IPR018247">
    <property type="entry name" value="EF_Hand_1_Ca_BS"/>
</dbReference>
<dbReference type="PROSITE" id="PS50222">
    <property type="entry name" value="EF_HAND_2"/>
    <property type="match status" value="2"/>
</dbReference>
<feature type="region of interest" description="Disordered" evidence="1">
    <location>
        <begin position="160"/>
        <end position="180"/>
    </location>
</feature>
<dbReference type="SMART" id="SM00054">
    <property type="entry name" value="EFh"/>
    <property type="match status" value="2"/>
</dbReference>
<feature type="chain" id="PRO_5047500367" evidence="2">
    <location>
        <begin position="24"/>
        <end position="180"/>
    </location>
</feature>
<comment type="caution">
    <text evidence="4">The sequence shown here is derived from an EMBL/GenBank/DDBJ whole genome shotgun (WGS) entry which is preliminary data.</text>
</comment>
<proteinExistence type="predicted"/>
<evidence type="ECO:0000256" key="2">
    <source>
        <dbReference type="SAM" id="SignalP"/>
    </source>
</evidence>
<dbReference type="Proteomes" id="UP001595973">
    <property type="component" value="Unassembled WGS sequence"/>
</dbReference>
<feature type="signal peptide" evidence="2">
    <location>
        <begin position="1"/>
        <end position="23"/>
    </location>
</feature>
<feature type="region of interest" description="Disordered" evidence="1">
    <location>
        <begin position="25"/>
        <end position="47"/>
    </location>
</feature>
<gene>
    <name evidence="4" type="ORF">ACFO5X_19625</name>
</gene>
<dbReference type="Gene3D" id="1.10.238.10">
    <property type="entry name" value="EF-hand"/>
    <property type="match status" value="1"/>
</dbReference>
<evidence type="ECO:0000259" key="3">
    <source>
        <dbReference type="PROSITE" id="PS50222"/>
    </source>
</evidence>
<feature type="domain" description="EF-hand" evidence="3">
    <location>
        <begin position="95"/>
        <end position="130"/>
    </location>
</feature>
<keyword evidence="5" id="KW-1185">Reference proteome</keyword>
<reference evidence="5" key="1">
    <citation type="journal article" date="2019" name="Int. J. Syst. Evol. Microbiol.">
        <title>The Global Catalogue of Microorganisms (GCM) 10K type strain sequencing project: providing services to taxonomists for standard genome sequencing and annotation.</title>
        <authorList>
            <consortium name="The Broad Institute Genomics Platform"/>
            <consortium name="The Broad Institute Genome Sequencing Center for Infectious Disease"/>
            <person name="Wu L."/>
            <person name="Ma J."/>
        </authorList>
    </citation>
    <scope>NUCLEOTIDE SEQUENCE [LARGE SCALE GENOMIC DNA]</scope>
    <source>
        <strain evidence="5">CGMCC 4.7283</strain>
    </source>
</reference>
<dbReference type="RefSeq" id="WP_380720151.1">
    <property type="nucleotide sequence ID" value="NZ_JBHSGI010000029.1"/>
</dbReference>
<feature type="domain" description="EF-hand" evidence="3">
    <location>
        <begin position="136"/>
        <end position="162"/>
    </location>
</feature>
<dbReference type="Pfam" id="PF13202">
    <property type="entry name" value="EF-hand_5"/>
    <property type="match status" value="2"/>
</dbReference>
<evidence type="ECO:0000256" key="1">
    <source>
        <dbReference type="SAM" id="MobiDB-lite"/>
    </source>
</evidence>